<evidence type="ECO:0008006" key="4">
    <source>
        <dbReference type="Google" id="ProtNLM"/>
    </source>
</evidence>
<dbReference type="EMBL" id="JABWMJ010000011">
    <property type="protein sequence ID" value="NUZ08247.1"/>
    <property type="molecule type" value="Genomic_DNA"/>
</dbReference>
<accession>A0A7Y6NRY2</accession>
<comment type="caution">
    <text evidence="2">The sequence shown here is derived from an EMBL/GenBank/DDBJ whole genome shotgun (WGS) entry which is preliminary data.</text>
</comment>
<proteinExistence type="predicted"/>
<gene>
    <name evidence="2" type="ORF">HQN59_21025</name>
</gene>
<keyword evidence="1" id="KW-0732">Signal</keyword>
<dbReference type="InterPro" id="IPR014710">
    <property type="entry name" value="RmlC-like_jellyroll"/>
</dbReference>
<name>A0A7Y6NRY2_9BURK</name>
<dbReference type="InterPro" id="IPR011051">
    <property type="entry name" value="RmlC_Cupin_sf"/>
</dbReference>
<protein>
    <recommendedName>
        <fullName evidence="4">Cupin 2 conserved barrel domain-containing protein</fullName>
    </recommendedName>
</protein>
<dbReference type="SUPFAM" id="SSF51182">
    <property type="entry name" value="RmlC-like cupins"/>
    <property type="match status" value="2"/>
</dbReference>
<dbReference type="AlphaFoldDB" id="A0A7Y6NRY2"/>
<organism evidence="2 3">
    <name type="scientific">Piscinibacter koreensis</name>
    <dbReference type="NCBI Taxonomy" id="2742824"/>
    <lineage>
        <taxon>Bacteria</taxon>
        <taxon>Pseudomonadati</taxon>
        <taxon>Pseudomonadota</taxon>
        <taxon>Betaproteobacteria</taxon>
        <taxon>Burkholderiales</taxon>
        <taxon>Sphaerotilaceae</taxon>
        <taxon>Piscinibacter</taxon>
    </lineage>
</organism>
<sequence length="313" mass="34031">MKNLWKRSLAALGAIAISTVGMTQAHAQAKAWTPKPTPLAPYVNGMKPLTKLSDVLADKDPSASWRHKVVDDESVKAAWVGLKPGDGMRQKLVADHRTAFVVWEGQIEVNIPGQTPATFTATKGMMVQVPLRRPYSLTNVGSTPSLHFEVHNAKRVFIYPQPTSTAGLPPPPEGHVWFPHRYEQPDSFTSQGTPVSRNFFANPAGSTGAFVNDDRLFMNVIRGANAPVTDEYYFKVSDGDAWFVMEGQMGFSVEGLGSLVANPGDIVYVPAGRFQQPSHLGGGFSTGIVINGYPRGSRHWPEIQPPVPPIASM</sequence>
<dbReference type="Gene3D" id="2.60.120.10">
    <property type="entry name" value="Jelly Rolls"/>
    <property type="match status" value="2"/>
</dbReference>
<feature type="signal peptide" evidence="1">
    <location>
        <begin position="1"/>
        <end position="27"/>
    </location>
</feature>
<dbReference type="RefSeq" id="WP_176071079.1">
    <property type="nucleotide sequence ID" value="NZ_JABWMJ010000011.1"/>
</dbReference>
<dbReference type="Proteomes" id="UP000529637">
    <property type="component" value="Unassembled WGS sequence"/>
</dbReference>
<evidence type="ECO:0000313" key="2">
    <source>
        <dbReference type="EMBL" id="NUZ08247.1"/>
    </source>
</evidence>
<evidence type="ECO:0000313" key="3">
    <source>
        <dbReference type="Proteomes" id="UP000529637"/>
    </source>
</evidence>
<reference evidence="2 3" key="1">
    <citation type="submission" date="2020-06" db="EMBL/GenBank/DDBJ databases">
        <title>Schlegella sp. ID0723 isolated from air conditioner.</title>
        <authorList>
            <person name="Kim D.Y."/>
            <person name="Kim D.-U."/>
        </authorList>
    </citation>
    <scope>NUCLEOTIDE SEQUENCE [LARGE SCALE GENOMIC DNA]</scope>
    <source>
        <strain evidence="2 3">ID0723</strain>
    </source>
</reference>
<evidence type="ECO:0000256" key="1">
    <source>
        <dbReference type="SAM" id="SignalP"/>
    </source>
</evidence>
<feature type="chain" id="PRO_5030570228" description="Cupin 2 conserved barrel domain-containing protein" evidence="1">
    <location>
        <begin position="28"/>
        <end position="313"/>
    </location>
</feature>
<keyword evidence="3" id="KW-1185">Reference proteome</keyword>